<feature type="region of interest" description="Disordered" evidence="1">
    <location>
        <begin position="420"/>
        <end position="441"/>
    </location>
</feature>
<dbReference type="SUPFAM" id="SSF55729">
    <property type="entry name" value="Acyl-CoA N-acyltransferases (Nat)"/>
    <property type="match status" value="1"/>
</dbReference>
<accession>A0ABT9G0M9</accession>
<dbReference type="Proteomes" id="UP001235760">
    <property type="component" value="Unassembled WGS sequence"/>
</dbReference>
<reference evidence="2 3" key="1">
    <citation type="submission" date="2023-08" db="EMBL/GenBank/DDBJ databases">
        <authorList>
            <person name="Roldan D.M."/>
            <person name="Menes R.J."/>
        </authorList>
    </citation>
    <scope>NUCLEOTIDE SEQUENCE [LARGE SCALE GENOMIC DNA]</scope>
    <source>
        <strain evidence="2 3">CCM 2812</strain>
    </source>
</reference>
<dbReference type="InterPro" id="IPR007434">
    <property type="entry name" value="FemAB-like"/>
</dbReference>
<dbReference type="PANTHER" id="PTHR47017">
    <property type="entry name" value="ACYL-COA"/>
    <property type="match status" value="1"/>
</dbReference>
<feature type="compositionally biased region" description="Basic and acidic residues" evidence="1">
    <location>
        <begin position="1"/>
        <end position="10"/>
    </location>
</feature>
<keyword evidence="3" id="KW-1185">Reference proteome</keyword>
<gene>
    <name evidence="2" type="ORF">Q8X39_05290</name>
</gene>
<dbReference type="InterPro" id="IPR016181">
    <property type="entry name" value="Acyl_CoA_acyltransferase"/>
</dbReference>
<organism evidence="2 3">
    <name type="scientific">Leptothrix discophora</name>
    <dbReference type="NCBI Taxonomy" id="89"/>
    <lineage>
        <taxon>Bacteria</taxon>
        <taxon>Pseudomonadati</taxon>
        <taxon>Pseudomonadota</taxon>
        <taxon>Betaproteobacteria</taxon>
        <taxon>Burkholderiales</taxon>
        <taxon>Sphaerotilaceae</taxon>
        <taxon>Leptothrix</taxon>
    </lineage>
</organism>
<feature type="region of interest" description="Disordered" evidence="1">
    <location>
        <begin position="1"/>
        <end position="36"/>
    </location>
</feature>
<evidence type="ECO:0000313" key="2">
    <source>
        <dbReference type="EMBL" id="MDP4300040.1"/>
    </source>
</evidence>
<dbReference type="Pfam" id="PF04339">
    <property type="entry name" value="FemAB_like"/>
    <property type="match status" value="1"/>
</dbReference>
<evidence type="ECO:0000313" key="3">
    <source>
        <dbReference type="Proteomes" id="UP001235760"/>
    </source>
</evidence>
<sequence>MESGAEDRGSRVAWHGSGEPPDGAGEGHPRAAPVGSPRPDIDAWQWRLHAGLDEVDAADWDALLADTGQPTPFLRHAFLAALVDSASACAETGWQPLVLAAREPSGALQAAAMLWIKRHSYGEYVFDWAWADAWERAGGRYYPKLLGAVPFTPVPGTRLLARDDAGRLRLLRVMQQQMQAMGLSSAHILFMDEADRRCAASAGWLLRRTVQFHWENRQPQPYADMADFLASLQRDKRKKVQQERRYVREAGVTMHTLVGREITEADWDHFHHCYTLTYRAHHSTPYLSRDFFTRMARELPEHWLMVTGSREGVPIARSLIALDPDRRVAWGRYWGATEPVRCLHFEACYHTPLEWCITHGWQRFEGGAQGEHKMARGLLPVTTWSAHVLSDPGFHDAVARHLAREGEGMAAYVDELGEHNPFKAGALDGTTPEQPAPDRTR</sequence>
<evidence type="ECO:0000256" key="1">
    <source>
        <dbReference type="SAM" id="MobiDB-lite"/>
    </source>
</evidence>
<dbReference type="PANTHER" id="PTHR47017:SF1">
    <property type="entry name" value="ACYL-COA"/>
    <property type="match status" value="1"/>
</dbReference>
<dbReference type="Gene3D" id="3.40.630.30">
    <property type="match status" value="1"/>
</dbReference>
<proteinExistence type="predicted"/>
<dbReference type="EMBL" id="JAUZEE010000002">
    <property type="protein sequence ID" value="MDP4300040.1"/>
    <property type="molecule type" value="Genomic_DNA"/>
</dbReference>
<dbReference type="RefSeq" id="WP_305748593.1">
    <property type="nucleotide sequence ID" value="NZ_JAUZEE010000002.1"/>
</dbReference>
<protein>
    <submittedName>
        <fullName evidence="2">GNAT family N-acetyltransferase</fullName>
    </submittedName>
</protein>
<comment type="caution">
    <text evidence="2">The sequence shown here is derived from an EMBL/GenBank/DDBJ whole genome shotgun (WGS) entry which is preliminary data.</text>
</comment>
<name>A0ABT9G0M9_LEPDI</name>